<dbReference type="EMBL" id="BMAC01000010">
    <property type="protein sequence ID" value="GFP79614.1"/>
    <property type="molecule type" value="Genomic_DNA"/>
</dbReference>
<protein>
    <recommendedName>
        <fullName evidence="12">UDP-N-acetylglucosamine 1-carboxyvinyltransferase</fullName>
        <ecNumber evidence="11">2.5.1.7</ecNumber>
    </recommendedName>
    <alternativeName>
        <fullName evidence="13">Enoylpyruvate transferase</fullName>
    </alternativeName>
    <alternativeName>
        <fullName evidence="14">UDP-N-acetylglucosamine enolpyruvyl transferase</fullName>
    </alternativeName>
</protein>
<dbReference type="InterPro" id="IPR036968">
    <property type="entry name" value="Enolpyruvate_Tfrase_sf"/>
</dbReference>
<comment type="catalytic activity">
    <reaction evidence="15">
        <text>phosphoenolpyruvate + UDP-N-acetyl-alpha-D-glucosamine = UDP-N-acetyl-3-O-(1-carboxyvinyl)-alpha-D-glucosamine + phosphate</text>
        <dbReference type="Rhea" id="RHEA:18681"/>
        <dbReference type="ChEBI" id="CHEBI:43474"/>
        <dbReference type="ChEBI" id="CHEBI:57705"/>
        <dbReference type="ChEBI" id="CHEBI:58702"/>
        <dbReference type="ChEBI" id="CHEBI:68483"/>
        <dbReference type="EC" id="2.5.1.7"/>
    </reaction>
</comment>
<dbReference type="InterPro" id="IPR013792">
    <property type="entry name" value="RNA3'P_cycl/enolpyr_Trfase_a/b"/>
</dbReference>
<evidence type="ECO:0000256" key="2">
    <source>
        <dbReference type="ARBA" id="ARBA00004752"/>
    </source>
</evidence>
<dbReference type="GO" id="GO:0008760">
    <property type="term" value="F:UDP-N-acetylglucosamine 1-carboxyvinyltransferase activity"/>
    <property type="evidence" value="ECO:0007669"/>
    <property type="project" value="UniProtKB-EC"/>
</dbReference>
<evidence type="ECO:0000256" key="8">
    <source>
        <dbReference type="ARBA" id="ARBA00023306"/>
    </source>
</evidence>
<keyword evidence="7" id="KW-0573">Peptidoglycan synthesis</keyword>
<dbReference type="EC" id="2.5.1.7" evidence="11"/>
<evidence type="ECO:0000256" key="4">
    <source>
        <dbReference type="ARBA" id="ARBA00022618"/>
    </source>
</evidence>
<evidence type="ECO:0000256" key="5">
    <source>
        <dbReference type="ARBA" id="ARBA00022679"/>
    </source>
</evidence>
<evidence type="ECO:0000313" key="18">
    <source>
        <dbReference type="Proteomes" id="UP000653305"/>
    </source>
</evidence>
<evidence type="ECO:0000259" key="16">
    <source>
        <dbReference type="Pfam" id="PF00275"/>
    </source>
</evidence>
<feature type="domain" description="Enolpyruvate transferase" evidence="16">
    <location>
        <begin position="18"/>
        <end position="139"/>
    </location>
</feature>
<comment type="subcellular location">
    <subcellularLocation>
        <location evidence="1">Cytoplasm</location>
    </subcellularLocation>
</comment>
<proteinExistence type="inferred from homology"/>
<comment type="similarity">
    <text evidence="10">Belongs to the EPSP synthase family. MurA subfamily.</text>
</comment>
<evidence type="ECO:0000256" key="3">
    <source>
        <dbReference type="ARBA" id="ARBA00022490"/>
    </source>
</evidence>
<dbReference type="GO" id="GO:0071555">
    <property type="term" value="P:cell wall organization"/>
    <property type="evidence" value="ECO:0007669"/>
    <property type="project" value="UniProtKB-KW"/>
</dbReference>
<dbReference type="GO" id="GO:0005737">
    <property type="term" value="C:cytoplasm"/>
    <property type="evidence" value="ECO:0007669"/>
    <property type="project" value="UniProtKB-SubCell"/>
</dbReference>
<evidence type="ECO:0000256" key="1">
    <source>
        <dbReference type="ARBA" id="ARBA00004496"/>
    </source>
</evidence>
<dbReference type="GO" id="GO:0051301">
    <property type="term" value="P:cell division"/>
    <property type="evidence" value="ECO:0007669"/>
    <property type="project" value="UniProtKB-KW"/>
</dbReference>
<evidence type="ECO:0000313" key="17">
    <source>
        <dbReference type="EMBL" id="GFP79614.1"/>
    </source>
</evidence>
<keyword evidence="9" id="KW-0961">Cell wall biogenesis/degradation</keyword>
<keyword evidence="3" id="KW-0963">Cytoplasm</keyword>
<evidence type="ECO:0000256" key="15">
    <source>
        <dbReference type="ARBA" id="ARBA00047527"/>
    </source>
</evidence>
<evidence type="ECO:0000256" key="14">
    <source>
        <dbReference type="ARBA" id="ARBA00042842"/>
    </source>
</evidence>
<evidence type="ECO:0000256" key="11">
    <source>
        <dbReference type="ARBA" id="ARBA00039108"/>
    </source>
</evidence>
<sequence length="279" mass="30108">MDCSHLYIFEFSKRDNKVVAHAADGKGLVGGRFELDYPSVGATETLMMAACMAQGNTLLSNVAQEPEIIDLACFLTKTRAHIEGAGTDTIRIHGKSRLLGTEYRIMPDRIETGTFMIAAAITRSCISMSPVFPGCLSSLIDKLSMGEELAGFVIKTLPYPGFPTDLQPQTMALLSTCNGLSIVEESVFENRMTHVRGLQKLGAKIQVCENTAFVSGKENGNKLRGTRVVASDLRGGMSLVLAGLAAEGVTEVNGISHIDRGYETLEKKLQLLGAHVIRL</sequence>
<dbReference type="Gene3D" id="3.65.10.10">
    <property type="entry name" value="Enolpyruvate transferase domain"/>
    <property type="match status" value="2"/>
</dbReference>
<comment type="pathway">
    <text evidence="2">Cell wall biogenesis; peptidoglycan biosynthesis.</text>
</comment>
<keyword evidence="6" id="KW-0133">Cell shape</keyword>
<accession>A0A830B4Z0</accession>
<dbReference type="InterPro" id="IPR050068">
    <property type="entry name" value="MurA_subfamily"/>
</dbReference>
<comment type="caution">
    <text evidence="17">The sequence shown here is derived from an EMBL/GenBank/DDBJ whole genome shotgun (WGS) entry which is preliminary data.</text>
</comment>
<dbReference type="Pfam" id="PF00275">
    <property type="entry name" value="EPSP_synthase"/>
    <property type="match status" value="2"/>
</dbReference>
<evidence type="ECO:0000256" key="6">
    <source>
        <dbReference type="ARBA" id="ARBA00022960"/>
    </source>
</evidence>
<evidence type="ECO:0000256" key="7">
    <source>
        <dbReference type="ARBA" id="ARBA00022984"/>
    </source>
</evidence>
<dbReference type="InterPro" id="IPR001986">
    <property type="entry name" value="Enolpyruvate_Tfrase_dom"/>
</dbReference>
<evidence type="ECO:0000256" key="12">
    <source>
        <dbReference type="ARBA" id="ARBA00039754"/>
    </source>
</evidence>
<keyword evidence="18" id="KW-1185">Reference proteome</keyword>
<dbReference type="PANTHER" id="PTHR43783:SF1">
    <property type="entry name" value="UDP-N-ACETYLGLUCOSAMINE 1-CARBOXYVINYLTRANSFERASE"/>
    <property type="match status" value="1"/>
</dbReference>
<dbReference type="OrthoDB" id="1718875at2759"/>
<dbReference type="NCBIfam" id="NF006873">
    <property type="entry name" value="PRK09369.1"/>
    <property type="match status" value="1"/>
</dbReference>
<dbReference type="Proteomes" id="UP000653305">
    <property type="component" value="Unassembled WGS sequence"/>
</dbReference>
<reference evidence="17" key="1">
    <citation type="submission" date="2020-07" db="EMBL/GenBank/DDBJ databases">
        <title>Ethylene signaling mediates host invasion by parasitic plants.</title>
        <authorList>
            <person name="Yoshida S."/>
        </authorList>
    </citation>
    <scope>NUCLEOTIDE SEQUENCE</scope>
    <source>
        <strain evidence="17">Okayama</strain>
    </source>
</reference>
<dbReference type="PANTHER" id="PTHR43783">
    <property type="entry name" value="UDP-N-ACETYLGLUCOSAMINE 1-CARBOXYVINYLTRANSFERASE"/>
    <property type="match status" value="1"/>
</dbReference>
<dbReference type="SUPFAM" id="SSF55205">
    <property type="entry name" value="EPT/RTPC-like"/>
    <property type="match status" value="1"/>
</dbReference>
<evidence type="ECO:0000256" key="9">
    <source>
        <dbReference type="ARBA" id="ARBA00023316"/>
    </source>
</evidence>
<evidence type="ECO:0000256" key="13">
    <source>
        <dbReference type="ARBA" id="ARBA00042443"/>
    </source>
</evidence>
<keyword evidence="4" id="KW-0132">Cell division</keyword>
<name>A0A830B4Z0_9LAMI</name>
<dbReference type="AlphaFoldDB" id="A0A830B4Z0"/>
<dbReference type="GO" id="GO:0008360">
    <property type="term" value="P:regulation of cell shape"/>
    <property type="evidence" value="ECO:0007669"/>
    <property type="project" value="UniProtKB-KW"/>
</dbReference>
<organism evidence="17 18">
    <name type="scientific">Phtheirospermum japonicum</name>
    <dbReference type="NCBI Taxonomy" id="374723"/>
    <lineage>
        <taxon>Eukaryota</taxon>
        <taxon>Viridiplantae</taxon>
        <taxon>Streptophyta</taxon>
        <taxon>Embryophyta</taxon>
        <taxon>Tracheophyta</taxon>
        <taxon>Spermatophyta</taxon>
        <taxon>Magnoliopsida</taxon>
        <taxon>eudicotyledons</taxon>
        <taxon>Gunneridae</taxon>
        <taxon>Pentapetalae</taxon>
        <taxon>asterids</taxon>
        <taxon>lamiids</taxon>
        <taxon>Lamiales</taxon>
        <taxon>Orobanchaceae</taxon>
        <taxon>Orobanchaceae incertae sedis</taxon>
        <taxon>Phtheirospermum</taxon>
    </lineage>
</organism>
<feature type="domain" description="Enolpyruvate transferase" evidence="16">
    <location>
        <begin position="146"/>
        <end position="269"/>
    </location>
</feature>
<gene>
    <name evidence="17" type="ORF">PHJA_000104900</name>
</gene>
<keyword evidence="8" id="KW-0131">Cell cycle</keyword>
<evidence type="ECO:0000256" key="10">
    <source>
        <dbReference type="ARBA" id="ARBA00038367"/>
    </source>
</evidence>
<keyword evidence="5 17" id="KW-0808">Transferase</keyword>